<reference evidence="1 2" key="1">
    <citation type="journal article" date="2010" name="Nature">
        <title>Genome sequencing and analysis of the model grass Brachypodium distachyon.</title>
        <authorList>
            <consortium name="International Brachypodium Initiative"/>
        </authorList>
    </citation>
    <scope>NUCLEOTIDE SEQUENCE [LARGE SCALE GENOMIC DNA]</scope>
    <source>
        <strain evidence="1 2">Bd21</strain>
    </source>
</reference>
<organism evidence="1">
    <name type="scientific">Brachypodium distachyon</name>
    <name type="common">Purple false brome</name>
    <name type="synonym">Trachynia distachya</name>
    <dbReference type="NCBI Taxonomy" id="15368"/>
    <lineage>
        <taxon>Eukaryota</taxon>
        <taxon>Viridiplantae</taxon>
        <taxon>Streptophyta</taxon>
        <taxon>Embryophyta</taxon>
        <taxon>Tracheophyta</taxon>
        <taxon>Spermatophyta</taxon>
        <taxon>Magnoliopsida</taxon>
        <taxon>Liliopsida</taxon>
        <taxon>Poales</taxon>
        <taxon>Poaceae</taxon>
        <taxon>BOP clade</taxon>
        <taxon>Pooideae</taxon>
        <taxon>Stipodae</taxon>
        <taxon>Brachypodieae</taxon>
        <taxon>Brachypodium</taxon>
    </lineage>
</organism>
<dbReference type="EMBL" id="CM000884">
    <property type="protein sequence ID" value="KQJ81738.1"/>
    <property type="molecule type" value="Genomic_DNA"/>
</dbReference>
<dbReference type="InParanoid" id="A0A0Q3GLV7"/>
<sequence length="75" mass="8693">MNTMLNVSSPQCEQSKGSNITYRCLCKELQKAVEELGFEVCQGKHLNSDLLFRLLTWIPTIVRNRFSFLGSKYNY</sequence>
<reference evidence="1" key="2">
    <citation type="submission" date="2017-06" db="EMBL/GenBank/DDBJ databases">
        <title>WGS assembly of Brachypodium distachyon.</title>
        <authorList>
            <consortium name="The International Brachypodium Initiative"/>
            <person name="Lucas S."/>
            <person name="Harmon-Smith M."/>
            <person name="Lail K."/>
            <person name="Tice H."/>
            <person name="Grimwood J."/>
            <person name="Bruce D."/>
            <person name="Barry K."/>
            <person name="Shu S."/>
            <person name="Lindquist E."/>
            <person name="Wang M."/>
            <person name="Pitluck S."/>
            <person name="Vogel J.P."/>
            <person name="Garvin D.F."/>
            <person name="Mockler T.C."/>
            <person name="Schmutz J."/>
            <person name="Rokhsar D."/>
            <person name="Bevan M.W."/>
        </authorList>
    </citation>
    <scope>NUCLEOTIDE SEQUENCE</scope>
    <source>
        <strain evidence="1">Bd21</strain>
    </source>
</reference>
<name>A0A0Q3GLV7_BRADI</name>
<gene>
    <name evidence="1" type="ORF">BRADI_5g02785v3</name>
</gene>
<dbReference type="Proteomes" id="UP000008810">
    <property type="component" value="Chromosome 5"/>
</dbReference>
<dbReference type="AlphaFoldDB" id="A0A0Q3GLV7"/>
<dbReference type="Gramene" id="KQJ81738">
    <property type="protein sequence ID" value="KQJ81738"/>
    <property type="gene ID" value="BRADI_5g02785v3"/>
</dbReference>
<dbReference type="EnsemblPlants" id="KQJ81738">
    <property type="protein sequence ID" value="KQJ81738"/>
    <property type="gene ID" value="BRADI_5g02785v3"/>
</dbReference>
<accession>A0A0Q3GLV7</accession>
<keyword evidence="3" id="KW-1185">Reference proteome</keyword>
<reference evidence="2" key="3">
    <citation type="submission" date="2018-08" db="UniProtKB">
        <authorList>
            <consortium name="EnsemblPlants"/>
        </authorList>
    </citation>
    <scope>IDENTIFICATION</scope>
    <source>
        <strain evidence="2">cv. Bd21</strain>
    </source>
</reference>
<evidence type="ECO:0000313" key="1">
    <source>
        <dbReference type="EMBL" id="KQJ81738.1"/>
    </source>
</evidence>
<evidence type="ECO:0000313" key="3">
    <source>
        <dbReference type="Proteomes" id="UP000008810"/>
    </source>
</evidence>
<protein>
    <submittedName>
        <fullName evidence="1 2">Uncharacterized protein</fullName>
    </submittedName>
</protein>
<proteinExistence type="predicted"/>
<evidence type="ECO:0000313" key="2">
    <source>
        <dbReference type="EnsemblPlants" id="KQJ81738"/>
    </source>
</evidence>